<evidence type="ECO:0000256" key="8">
    <source>
        <dbReference type="ARBA" id="ARBA00022927"/>
    </source>
</evidence>
<evidence type="ECO:0000256" key="3">
    <source>
        <dbReference type="ARBA" id="ARBA00021563"/>
    </source>
</evidence>
<dbReference type="EMBL" id="CP136864">
    <property type="protein sequence ID" value="WOJ94906.1"/>
    <property type="molecule type" value="Genomic_DNA"/>
</dbReference>
<protein>
    <recommendedName>
        <fullName evidence="3">Type II secretion system protein N</fullName>
    </recommendedName>
    <alternativeName>
        <fullName evidence="10">General secretion pathway protein N</fullName>
    </alternativeName>
</protein>
<accession>A0ABZ0I9Y9</accession>
<evidence type="ECO:0000256" key="4">
    <source>
        <dbReference type="ARBA" id="ARBA00022448"/>
    </source>
</evidence>
<evidence type="ECO:0000256" key="6">
    <source>
        <dbReference type="ARBA" id="ARBA00022519"/>
    </source>
</evidence>
<name>A0ABZ0I9Y9_9GAMM</name>
<keyword evidence="9" id="KW-0472">Membrane</keyword>
<keyword evidence="4" id="KW-0813">Transport</keyword>
<dbReference type="RefSeq" id="WP_407349540.1">
    <property type="nucleotide sequence ID" value="NZ_CP136864.1"/>
</dbReference>
<evidence type="ECO:0000256" key="7">
    <source>
        <dbReference type="ARBA" id="ARBA00022692"/>
    </source>
</evidence>
<gene>
    <name evidence="11" type="ORF">R0135_06985</name>
</gene>
<evidence type="ECO:0000256" key="5">
    <source>
        <dbReference type="ARBA" id="ARBA00022475"/>
    </source>
</evidence>
<organism evidence="11 12">
    <name type="scientific">Congregibacter variabilis</name>
    <dbReference type="NCBI Taxonomy" id="3081200"/>
    <lineage>
        <taxon>Bacteria</taxon>
        <taxon>Pseudomonadati</taxon>
        <taxon>Pseudomonadota</taxon>
        <taxon>Gammaproteobacteria</taxon>
        <taxon>Cellvibrionales</taxon>
        <taxon>Halieaceae</taxon>
        <taxon>Congregibacter</taxon>
    </lineage>
</organism>
<evidence type="ECO:0000256" key="10">
    <source>
        <dbReference type="ARBA" id="ARBA00030772"/>
    </source>
</evidence>
<evidence type="ECO:0000313" key="11">
    <source>
        <dbReference type="EMBL" id="WOJ94906.1"/>
    </source>
</evidence>
<evidence type="ECO:0000256" key="2">
    <source>
        <dbReference type="ARBA" id="ARBA00007208"/>
    </source>
</evidence>
<evidence type="ECO:0000256" key="9">
    <source>
        <dbReference type="ARBA" id="ARBA00023136"/>
    </source>
</evidence>
<reference evidence="11 12" key="1">
    <citation type="submission" date="2023-10" db="EMBL/GenBank/DDBJ databases">
        <title>Two novel species belonging to the OM43/NOR5 clade.</title>
        <authorList>
            <person name="Park M."/>
        </authorList>
    </citation>
    <scope>NUCLEOTIDE SEQUENCE [LARGE SCALE GENOMIC DNA]</scope>
    <source>
        <strain evidence="11 12">IMCC43200</strain>
    </source>
</reference>
<dbReference type="InterPro" id="IPR022792">
    <property type="entry name" value="T2SS_protein-GspN"/>
</dbReference>
<keyword evidence="6" id="KW-0997">Cell inner membrane</keyword>
<evidence type="ECO:0000313" key="12">
    <source>
        <dbReference type="Proteomes" id="UP001626537"/>
    </source>
</evidence>
<evidence type="ECO:0000256" key="1">
    <source>
        <dbReference type="ARBA" id="ARBA00004533"/>
    </source>
</evidence>
<keyword evidence="12" id="KW-1185">Reference proteome</keyword>
<dbReference type="Proteomes" id="UP001626537">
    <property type="component" value="Chromosome"/>
</dbReference>
<sequence length="253" mass="27473">MTPRFWLPALVGIALLLFILGLNMPARLLPYFLDSQTIQISGVAGTLRAGTASRARLTFPGANFHLGQLSWEIAPLSLLRLTPRVQVSSVWGDQRASLALQLDGDSLELRAVDVNLNAALLKQVLPVELQGRLGLLFDEVTVRANDLLRADGRLVWQDAAWQSPGGRRVLGNYVATFTSPAEKQTRADIVTLSGPVQATGAVTLNERRYAIDLFIESSGQEFDAELAQALSLIASPEKNGYRLRLDGELSPGS</sequence>
<keyword evidence="7" id="KW-0812">Transmembrane</keyword>
<comment type="similarity">
    <text evidence="2">Belongs to the GSP N family.</text>
</comment>
<proteinExistence type="inferred from homology"/>
<keyword evidence="8" id="KW-0653">Protein transport</keyword>
<dbReference type="Pfam" id="PF01203">
    <property type="entry name" value="T2SSN"/>
    <property type="match status" value="1"/>
</dbReference>
<comment type="subcellular location">
    <subcellularLocation>
        <location evidence="1">Cell inner membrane</location>
    </subcellularLocation>
</comment>
<keyword evidence="5" id="KW-1003">Cell membrane</keyword>